<dbReference type="AlphaFoldDB" id="E4XRL8"/>
<dbReference type="Gene3D" id="2.60.60.20">
    <property type="entry name" value="PLAT/LH2 domain"/>
    <property type="match status" value="1"/>
</dbReference>
<dbReference type="EMBL" id="FN653121">
    <property type="protein sequence ID" value="CBY12434.1"/>
    <property type="molecule type" value="Genomic_DNA"/>
</dbReference>
<dbReference type="InterPro" id="IPR036392">
    <property type="entry name" value="PLAT/LH2_dom_sf"/>
</dbReference>
<evidence type="ECO:0000313" key="3">
    <source>
        <dbReference type="EMBL" id="CBY12434.1"/>
    </source>
</evidence>
<dbReference type="Proteomes" id="UP000001307">
    <property type="component" value="Unassembled WGS sequence"/>
</dbReference>
<sequence length="163" mass="18475">MIDNPVCHFGTGLSPDWLLSRIELTEVDEQDRPVRPLQVFGCDQWLKPKRIYELGHDQIPSKYLVKILSEKKLNDENGLFVELYGTKGTTQKRILKKADLDSAWQVFSIPAIDLGEMKAAALFNESGNDWIVERVNVVAPNGEKLVLDFQKSYINPSGLKAFL</sequence>
<dbReference type="InterPro" id="IPR001024">
    <property type="entry name" value="PLAT/LH2_dom"/>
</dbReference>
<keyword evidence="4" id="KW-1185">Reference proteome</keyword>
<dbReference type="PROSITE" id="PS50095">
    <property type="entry name" value="PLAT"/>
    <property type="match status" value="2"/>
</dbReference>
<dbReference type="SUPFAM" id="SSF49723">
    <property type="entry name" value="Lipase/lipooxygenase domain (PLAT/LH2 domain)"/>
    <property type="match status" value="1"/>
</dbReference>
<proteinExistence type="predicted"/>
<accession>E4XRL8</accession>
<evidence type="ECO:0000313" key="4">
    <source>
        <dbReference type="Proteomes" id="UP000001307"/>
    </source>
</evidence>
<name>E4XRL8_OIKDI</name>
<gene>
    <name evidence="3" type="ORF">GSOID_T00001805001</name>
</gene>
<evidence type="ECO:0000256" key="1">
    <source>
        <dbReference type="PROSITE-ProRule" id="PRU00152"/>
    </source>
</evidence>
<evidence type="ECO:0000259" key="2">
    <source>
        <dbReference type="PROSITE" id="PS50095"/>
    </source>
</evidence>
<feature type="domain" description="PLAT" evidence="2">
    <location>
        <begin position="1"/>
        <end position="60"/>
    </location>
</feature>
<feature type="domain" description="PLAT" evidence="2">
    <location>
        <begin position="61"/>
        <end position="163"/>
    </location>
</feature>
<reference evidence="3" key="1">
    <citation type="journal article" date="2010" name="Science">
        <title>Plasticity of animal genome architecture unmasked by rapid evolution of a pelagic tunicate.</title>
        <authorList>
            <person name="Denoeud F."/>
            <person name="Henriet S."/>
            <person name="Mungpakdee S."/>
            <person name="Aury J.M."/>
            <person name="Da Silva C."/>
            <person name="Brinkmann H."/>
            <person name="Mikhaleva J."/>
            <person name="Olsen L.C."/>
            <person name="Jubin C."/>
            <person name="Canestro C."/>
            <person name="Bouquet J.M."/>
            <person name="Danks G."/>
            <person name="Poulain J."/>
            <person name="Campsteijn C."/>
            <person name="Adamski M."/>
            <person name="Cross I."/>
            <person name="Yadetie F."/>
            <person name="Muffato M."/>
            <person name="Louis A."/>
            <person name="Butcher S."/>
            <person name="Tsagkogeorga G."/>
            <person name="Konrad A."/>
            <person name="Singh S."/>
            <person name="Jensen M.F."/>
            <person name="Cong E.H."/>
            <person name="Eikeseth-Otteraa H."/>
            <person name="Noel B."/>
            <person name="Anthouard V."/>
            <person name="Porcel B.M."/>
            <person name="Kachouri-Lafond R."/>
            <person name="Nishino A."/>
            <person name="Ugolini M."/>
            <person name="Chourrout P."/>
            <person name="Nishida H."/>
            <person name="Aasland R."/>
            <person name="Huzurbazar S."/>
            <person name="Westhof E."/>
            <person name="Delsuc F."/>
            <person name="Lehrach H."/>
            <person name="Reinhardt R."/>
            <person name="Weissenbach J."/>
            <person name="Roy S.W."/>
            <person name="Artiguenave F."/>
            <person name="Postlethwait J.H."/>
            <person name="Manak J.R."/>
            <person name="Thompson E.M."/>
            <person name="Jaillon O."/>
            <person name="Du Pasquier L."/>
            <person name="Boudinot P."/>
            <person name="Liberles D.A."/>
            <person name="Volff J.N."/>
            <person name="Philippe H."/>
            <person name="Lenhard B."/>
            <person name="Roest Crollius H."/>
            <person name="Wincker P."/>
            <person name="Chourrout D."/>
        </authorList>
    </citation>
    <scope>NUCLEOTIDE SEQUENCE [LARGE SCALE GENOMIC DNA]</scope>
</reference>
<dbReference type="InParanoid" id="E4XRL8"/>
<protein>
    <recommendedName>
        <fullName evidence="2">PLAT domain-containing protein</fullName>
    </recommendedName>
</protein>
<comment type="caution">
    <text evidence="1">Lacks conserved residue(s) required for the propagation of feature annotation.</text>
</comment>
<dbReference type="OrthoDB" id="10642963at2759"/>
<organism evidence="3">
    <name type="scientific">Oikopleura dioica</name>
    <name type="common">Tunicate</name>
    <dbReference type="NCBI Taxonomy" id="34765"/>
    <lineage>
        <taxon>Eukaryota</taxon>
        <taxon>Metazoa</taxon>
        <taxon>Chordata</taxon>
        <taxon>Tunicata</taxon>
        <taxon>Appendicularia</taxon>
        <taxon>Copelata</taxon>
        <taxon>Oikopleuridae</taxon>
        <taxon>Oikopleura</taxon>
    </lineage>
</organism>